<reference evidence="9" key="1">
    <citation type="journal article" date="2019" name="Int. J. Syst. Evol. Microbiol.">
        <title>The Global Catalogue of Microorganisms (GCM) 10K type strain sequencing project: providing services to taxonomists for standard genome sequencing and annotation.</title>
        <authorList>
            <consortium name="The Broad Institute Genomics Platform"/>
            <consortium name="The Broad Institute Genome Sequencing Center for Infectious Disease"/>
            <person name="Wu L."/>
            <person name="Ma J."/>
        </authorList>
    </citation>
    <scope>NUCLEOTIDE SEQUENCE [LARGE SCALE GENOMIC DNA]</scope>
    <source>
        <strain evidence="9">CGMCC 4.7289</strain>
    </source>
</reference>
<comment type="caution">
    <text evidence="8">The sequence shown here is derived from an EMBL/GenBank/DDBJ whole genome shotgun (WGS) entry which is preliminary data.</text>
</comment>
<evidence type="ECO:0000256" key="2">
    <source>
        <dbReference type="ARBA" id="ARBA00022692"/>
    </source>
</evidence>
<evidence type="ECO:0000256" key="6">
    <source>
        <dbReference type="SAM" id="Phobius"/>
    </source>
</evidence>
<evidence type="ECO:0000313" key="9">
    <source>
        <dbReference type="Proteomes" id="UP001595816"/>
    </source>
</evidence>
<dbReference type="Pfam" id="PF06803">
    <property type="entry name" value="DUF1232"/>
    <property type="match status" value="1"/>
</dbReference>
<keyword evidence="4 6" id="KW-0472">Membrane</keyword>
<dbReference type="InterPro" id="IPR010652">
    <property type="entry name" value="DUF1232"/>
</dbReference>
<dbReference type="Proteomes" id="UP001595816">
    <property type="component" value="Unassembled WGS sequence"/>
</dbReference>
<evidence type="ECO:0000256" key="4">
    <source>
        <dbReference type="ARBA" id="ARBA00023136"/>
    </source>
</evidence>
<name>A0ABV8LQS3_9ACTN</name>
<comment type="subcellular location">
    <subcellularLocation>
        <location evidence="1">Endomembrane system</location>
        <topology evidence="1">Multi-pass membrane protein</topology>
    </subcellularLocation>
</comment>
<feature type="transmembrane region" description="Helical" evidence="6">
    <location>
        <begin position="6"/>
        <end position="25"/>
    </location>
</feature>
<evidence type="ECO:0000259" key="7">
    <source>
        <dbReference type="Pfam" id="PF06803"/>
    </source>
</evidence>
<dbReference type="EMBL" id="JBHSAY010000010">
    <property type="protein sequence ID" value="MFC4133391.1"/>
    <property type="molecule type" value="Genomic_DNA"/>
</dbReference>
<evidence type="ECO:0000313" key="8">
    <source>
        <dbReference type="EMBL" id="MFC4133391.1"/>
    </source>
</evidence>
<feature type="compositionally biased region" description="Low complexity" evidence="5">
    <location>
        <begin position="100"/>
        <end position="112"/>
    </location>
</feature>
<proteinExistence type="predicted"/>
<keyword evidence="2 6" id="KW-0812">Transmembrane</keyword>
<accession>A0ABV8LQS3</accession>
<sequence length="119" mass="12738">MSREAWIVVGVIAGVIALATLYGAIRLARKLFVTKRMLGDLGTGGKVAFWGALVYTILPVDLLPDPIYLDDMGVLTAALLYLTHLLRKRRAAGVPVRLPGARGSGRSSAADAAPRRGRR</sequence>
<dbReference type="RefSeq" id="WP_253760813.1">
    <property type="nucleotide sequence ID" value="NZ_JAMZDZ010000001.1"/>
</dbReference>
<feature type="domain" description="DUF1232" evidence="7">
    <location>
        <begin position="46"/>
        <end position="76"/>
    </location>
</feature>
<evidence type="ECO:0000256" key="3">
    <source>
        <dbReference type="ARBA" id="ARBA00022989"/>
    </source>
</evidence>
<organism evidence="8 9">
    <name type="scientific">Hamadaea flava</name>
    <dbReference type="NCBI Taxonomy" id="1742688"/>
    <lineage>
        <taxon>Bacteria</taxon>
        <taxon>Bacillati</taxon>
        <taxon>Actinomycetota</taxon>
        <taxon>Actinomycetes</taxon>
        <taxon>Micromonosporales</taxon>
        <taxon>Micromonosporaceae</taxon>
        <taxon>Hamadaea</taxon>
    </lineage>
</organism>
<evidence type="ECO:0000256" key="5">
    <source>
        <dbReference type="SAM" id="MobiDB-lite"/>
    </source>
</evidence>
<gene>
    <name evidence="8" type="ORF">ACFOZ4_22500</name>
</gene>
<keyword evidence="9" id="KW-1185">Reference proteome</keyword>
<keyword evidence="3 6" id="KW-1133">Transmembrane helix</keyword>
<evidence type="ECO:0000256" key="1">
    <source>
        <dbReference type="ARBA" id="ARBA00004127"/>
    </source>
</evidence>
<feature type="region of interest" description="Disordered" evidence="5">
    <location>
        <begin position="97"/>
        <end position="119"/>
    </location>
</feature>
<protein>
    <submittedName>
        <fullName evidence="8">DUF1232 domain-containing protein</fullName>
    </submittedName>
</protein>